<organism evidence="1 2">
    <name type="scientific">Halobacteriovorax marinus</name>
    <dbReference type="NCBI Taxonomy" id="97084"/>
    <lineage>
        <taxon>Bacteria</taxon>
        <taxon>Pseudomonadati</taxon>
        <taxon>Bdellovibrionota</taxon>
        <taxon>Bacteriovoracia</taxon>
        <taxon>Bacteriovoracales</taxon>
        <taxon>Halobacteriovoraceae</taxon>
        <taxon>Halobacteriovorax</taxon>
    </lineage>
</organism>
<dbReference type="InterPro" id="IPR014581">
    <property type="entry name" value="UCP033303"/>
</dbReference>
<name>A0A1Y5FBN5_9BACT</name>
<sequence>MDYTEACNCNHGCGCQFAGFPDFGSCEALICFEVKKGKHENVDLSGVKIAMGIMWPKAIHEGNGSGVLFINQDASDEQVSAMGSICSGQSGGMPFEALATTFSTFEGPVRADIKMDLSGRNPSVNIEGVLSLKNTPIKHPITGDDQNVHITYPGGGFLWNDGAICTTDSMELSHKDLKFKHPGKFAAKADVTWPNG</sequence>
<dbReference type="EMBL" id="MAAO01000002">
    <property type="protein sequence ID" value="OUR99533.1"/>
    <property type="molecule type" value="Genomic_DNA"/>
</dbReference>
<comment type="caution">
    <text evidence="1">The sequence shown here is derived from an EMBL/GenBank/DDBJ whole genome shotgun (WGS) entry which is preliminary data.</text>
</comment>
<evidence type="ECO:0000313" key="1">
    <source>
        <dbReference type="EMBL" id="OUR99533.1"/>
    </source>
</evidence>
<accession>A0A1Y5FBN5</accession>
<dbReference type="InterPro" id="IPR009758">
    <property type="entry name" value="DUF1326"/>
</dbReference>
<dbReference type="Pfam" id="PF07040">
    <property type="entry name" value="DUF1326"/>
    <property type="match status" value="1"/>
</dbReference>
<evidence type="ECO:0008006" key="3">
    <source>
        <dbReference type="Google" id="ProtNLM"/>
    </source>
</evidence>
<evidence type="ECO:0000313" key="2">
    <source>
        <dbReference type="Proteomes" id="UP000196531"/>
    </source>
</evidence>
<reference evidence="2" key="1">
    <citation type="journal article" date="2017" name="Proc. Natl. Acad. Sci. U.S.A.">
        <title>Simulation of Deepwater Horizon oil plume reveals substrate specialization within a complex community of hydrocarbon-degraders.</title>
        <authorList>
            <person name="Hu P."/>
            <person name="Dubinsky E.A."/>
            <person name="Probst A.J."/>
            <person name="Wang J."/>
            <person name="Sieber C.M.K."/>
            <person name="Tom L.M."/>
            <person name="Gardinali P."/>
            <person name="Banfield J.F."/>
            <person name="Atlas R.M."/>
            <person name="Andersen G.L."/>
        </authorList>
    </citation>
    <scope>NUCLEOTIDE SEQUENCE [LARGE SCALE GENOMIC DNA]</scope>
</reference>
<dbReference type="AlphaFoldDB" id="A0A1Y5FBN5"/>
<dbReference type="Proteomes" id="UP000196531">
    <property type="component" value="Unassembled WGS sequence"/>
</dbReference>
<gene>
    <name evidence="1" type="ORF">A9Q84_00505</name>
</gene>
<dbReference type="PIRSF" id="PIRSF033303">
    <property type="entry name" value="UCP033303"/>
    <property type="match status" value="1"/>
</dbReference>
<protein>
    <recommendedName>
        <fullName evidence="3">DUF1326 domain-containing protein</fullName>
    </recommendedName>
</protein>
<proteinExistence type="predicted"/>